<dbReference type="VEuPathDB" id="ToxoDB:cyc_01219"/>
<dbReference type="EMBL" id="JROU02001095">
    <property type="protein sequence ID" value="OEH77413.1"/>
    <property type="molecule type" value="Genomic_DNA"/>
</dbReference>
<feature type="region of interest" description="Disordered" evidence="1">
    <location>
        <begin position="68"/>
        <end position="98"/>
    </location>
</feature>
<feature type="compositionally biased region" description="Low complexity" evidence="1">
    <location>
        <begin position="21"/>
        <end position="33"/>
    </location>
</feature>
<name>A0A1D3D1V3_9EIME</name>
<evidence type="ECO:0000313" key="3">
    <source>
        <dbReference type="Proteomes" id="UP000095192"/>
    </source>
</evidence>
<comment type="caution">
    <text evidence="2">The sequence shown here is derived from an EMBL/GenBank/DDBJ whole genome shotgun (WGS) entry which is preliminary data.</text>
</comment>
<sequence length="98" mass="10194">MPQKNSISTLGFRDIIDISQASSRPMRGPSRGAPPGGAPPRVRGRQACTQGAPGLPSVTGAFNSFSVEQLNSPEDPPSQDLLIRGPFPSGARALNARA</sequence>
<reference evidence="2 3" key="1">
    <citation type="journal article" date="2016" name="BMC Genomics">
        <title>Comparative genomics reveals Cyclospora cayetanensis possesses coccidia-like metabolism and invasion components but unique surface antigens.</title>
        <authorList>
            <person name="Liu S."/>
            <person name="Wang L."/>
            <person name="Zheng H."/>
            <person name="Xu Z."/>
            <person name="Roellig D.M."/>
            <person name="Li N."/>
            <person name="Frace M.A."/>
            <person name="Tang K."/>
            <person name="Arrowood M.J."/>
            <person name="Moss D.M."/>
            <person name="Zhang L."/>
            <person name="Feng Y."/>
            <person name="Xiao L."/>
        </authorList>
    </citation>
    <scope>NUCLEOTIDE SEQUENCE [LARGE SCALE GENOMIC DNA]</scope>
    <source>
        <strain evidence="2 3">CHN_HEN01</strain>
    </source>
</reference>
<dbReference type="AlphaFoldDB" id="A0A1D3D1V3"/>
<accession>A0A1D3D1V3</accession>
<protein>
    <submittedName>
        <fullName evidence="2">Uncharacterized protein</fullName>
    </submittedName>
</protein>
<organism evidence="2 3">
    <name type="scientific">Cyclospora cayetanensis</name>
    <dbReference type="NCBI Taxonomy" id="88456"/>
    <lineage>
        <taxon>Eukaryota</taxon>
        <taxon>Sar</taxon>
        <taxon>Alveolata</taxon>
        <taxon>Apicomplexa</taxon>
        <taxon>Conoidasida</taxon>
        <taxon>Coccidia</taxon>
        <taxon>Eucoccidiorida</taxon>
        <taxon>Eimeriorina</taxon>
        <taxon>Eimeriidae</taxon>
        <taxon>Cyclospora</taxon>
    </lineage>
</organism>
<dbReference type="InParanoid" id="A0A1D3D1V3"/>
<evidence type="ECO:0000256" key="1">
    <source>
        <dbReference type="SAM" id="MobiDB-lite"/>
    </source>
</evidence>
<keyword evidence="3" id="KW-1185">Reference proteome</keyword>
<dbReference type="Proteomes" id="UP000095192">
    <property type="component" value="Unassembled WGS sequence"/>
</dbReference>
<evidence type="ECO:0000313" key="2">
    <source>
        <dbReference type="EMBL" id="OEH77413.1"/>
    </source>
</evidence>
<feature type="region of interest" description="Disordered" evidence="1">
    <location>
        <begin position="1"/>
        <end position="54"/>
    </location>
</feature>
<gene>
    <name evidence="2" type="ORF">cyc_01219</name>
</gene>
<proteinExistence type="predicted"/>